<evidence type="ECO:0000313" key="2">
    <source>
        <dbReference type="Proteomes" id="UP000827724"/>
    </source>
</evidence>
<sequence length="97" mass="10900">MPGRPREALLLSYPARRPLGHTTVSRPLTCFRCWVLAFRCCALSVSPDALGAVLVVALRLFPQRTLPAVARFWFSVRWSRTRRFASRGAVVRPSAMS</sequence>
<reference evidence="1" key="1">
    <citation type="submission" date="2021-08" db="EMBL/GenBank/DDBJ databases">
        <title>Chromosome-Level Trichoderma cornu-damae using Hi-C Data.</title>
        <authorList>
            <person name="Kim C.S."/>
        </authorList>
    </citation>
    <scope>NUCLEOTIDE SEQUENCE</scope>
    <source>
        <strain evidence="1">KA19-0412C</strain>
    </source>
</reference>
<dbReference type="EMBL" id="JAIWOZ010000002">
    <property type="protein sequence ID" value="KAH6609511.1"/>
    <property type="molecule type" value="Genomic_DNA"/>
</dbReference>
<dbReference type="Proteomes" id="UP000827724">
    <property type="component" value="Unassembled WGS sequence"/>
</dbReference>
<gene>
    <name evidence="1" type="ORF">Trco_002857</name>
</gene>
<organism evidence="1 2">
    <name type="scientific">Trichoderma cornu-damae</name>
    <dbReference type="NCBI Taxonomy" id="654480"/>
    <lineage>
        <taxon>Eukaryota</taxon>
        <taxon>Fungi</taxon>
        <taxon>Dikarya</taxon>
        <taxon>Ascomycota</taxon>
        <taxon>Pezizomycotina</taxon>
        <taxon>Sordariomycetes</taxon>
        <taxon>Hypocreomycetidae</taxon>
        <taxon>Hypocreales</taxon>
        <taxon>Hypocreaceae</taxon>
        <taxon>Trichoderma</taxon>
    </lineage>
</organism>
<accession>A0A9P8QQR0</accession>
<dbReference type="AlphaFoldDB" id="A0A9P8QQR0"/>
<proteinExistence type="predicted"/>
<name>A0A9P8QQR0_9HYPO</name>
<keyword evidence="2" id="KW-1185">Reference proteome</keyword>
<evidence type="ECO:0000313" key="1">
    <source>
        <dbReference type="EMBL" id="KAH6609511.1"/>
    </source>
</evidence>
<comment type="caution">
    <text evidence="1">The sequence shown here is derived from an EMBL/GenBank/DDBJ whole genome shotgun (WGS) entry which is preliminary data.</text>
</comment>
<protein>
    <submittedName>
        <fullName evidence="1">Uncharacterized protein</fullName>
    </submittedName>
</protein>